<comment type="caution">
    <text evidence="2">The sequence shown here is derived from an EMBL/GenBank/DDBJ whole genome shotgun (WGS) entry which is preliminary data.</text>
</comment>
<protein>
    <recommendedName>
        <fullName evidence="4">Ommochrome-binding protein-like</fullName>
    </recommendedName>
</protein>
<keyword evidence="3" id="KW-1185">Reference proteome</keyword>
<gene>
    <name evidence="2" type="ORF">LNINA_LOCUS6764</name>
</gene>
<evidence type="ECO:0000256" key="1">
    <source>
        <dbReference type="SAM" id="SignalP"/>
    </source>
</evidence>
<name>A0AAV1JEA5_9NEOP</name>
<organism evidence="2 3">
    <name type="scientific">Leptosia nina</name>
    <dbReference type="NCBI Taxonomy" id="320188"/>
    <lineage>
        <taxon>Eukaryota</taxon>
        <taxon>Metazoa</taxon>
        <taxon>Ecdysozoa</taxon>
        <taxon>Arthropoda</taxon>
        <taxon>Hexapoda</taxon>
        <taxon>Insecta</taxon>
        <taxon>Pterygota</taxon>
        <taxon>Neoptera</taxon>
        <taxon>Endopterygota</taxon>
        <taxon>Lepidoptera</taxon>
        <taxon>Glossata</taxon>
        <taxon>Ditrysia</taxon>
        <taxon>Papilionoidea</taxon>
        <taxon>Pieridae</taxon>
        <taxon>Pierinae</taxon>
        <taxon>Leptosia</taxon>
    </lineage>
</organism>
<dbReference type="SUPFAM" id="SSF63829">
    <property type="entry name" value="Calcium-dependent phosphotriesterase"/>
    <property type="match status" value="1"/>
</dbReference>
<feature type="signal peptide" evidence="1">
    <location>
        <begin position="1"/>
        <end position="18"/>
    </location>
</feature>
<dbReference type="EMBL" id="CAVLEF010000009">
    <property type="protein sequence ID" value="CAK1547278.1"/>
    <property type="molecule type" value="Genomic_DNA"/>
</dbReference>
<evidence type="ECO:0000313" key="3">
    <source>
        <dbReference type="Proteomes" id="UP001497472"/>
    </source>
</evidence>
<dbReference type="Gene3D" id="2.130.10.10">
    <property type="entry name" value="YVTN repeat-like/Quinoprotein amine dehydrogenase"/>
    <property type="match status" value="1"/>
</dbReference>
<proteinExistence type="predicted"/>
<accession>A0AAV1JEA5</accession>
<evidence type="ECO:0000313" key="2">
    <source>
        <dbReference type="EMBL" id="CAK1547278.1"/>
    </source>
</evidence>
<sequence>MNLYLIIIFLSVLKNGSPFDLPNQSCGSDLTIDKDHYNASEVYDVGNAYPTDAHYDKYGNLFFIESGRNLDGYYFDAKVVKANSTVPEKVNGLPDGQCYSVTVDKTSSLVYFGTGRGIYAYNYNSEDTKLVSSPEIKPNELFLDKDGNKYITESDDGVEQLYLLSGERKIRFKSLEALNEVAVDDKNNFYFIKDDKLFVLKNNLSFPTLVGNVTYEGLGQISVHKNVVYVASETLYYIHENDTALKNVNLRDNVTAIAFDSSSNLALGTYGKIVKYENKNSECYHRKH</sequence>
<dbReference type="InterPro" id="IPR015943">
    <property type="entry name" value="WD40/YVTN_repeat-like_dom_sf"/>
</dbReference>
<evidence type="ECO:0008006" key="4">
    <source>
        <dbReference type="Google" id="ProtNLM"/>
    </source>
</evidence>
<keyword evidence="1" id="KW-0732">Signal</keyword>
<dbReference type="Proteomes" id="UP001497472">
    <property type="component" value="Unassembled WGS sequence"/>
</dbReference>
<dbReference type="AlphaFoldDB" id="A0AAV1JEA5"/>
<feature type="chain" id="PRO_5043617659" description="Ommochrome-binding protein-like" evidence="1">
    <location>
        <begin position="19"/>
        <end position="288"/>
    </location>
</feature>
<reference evidence="2 3" key="1">
    <citation type="submission" date="2023-11" db="EMBL/GenBank/DDBJ databases">
        <authorList>
            <person name="Okamura Y."/>
        </authorList>
    </citation>
    <scope>NUCLEOTIDE SEQUENCE [LARGE SCALE GENOMIC DNA]</scope>
</reference>